<dbReference type="Proteomes" id="UP000018888">
    <property type="component" value="Unassembled WGS sequence"/>
</dbReference>
<name>A0A2H5U4D6_RHIID</name>
<evidence type="ECO:0000313" key="1">
    <source>
        <dbReference type="EMBL" id="POG71831.1"/>
    </source>
</evidence>
<keyword evidence="2" id="KW-1185">Reference proteome</keyword>
<dbReference type="VEuPathDB" id="FungiDB:RhiirFUN_010018"/>
<sequence>MACSKIFSGDIPELTNEIIEYFRNDFSTLYSCILVNRLFCRIAIPILWEDPFSIPTENYDFIKIYLYNLNDDDKIKLNNYGIDKKLFSSNTLFNYPSYIKSLNIQIDYSIESWVAALNNCSIKYTCPSDSTRLIYKSLFKIFIENGADLHTFVIAYVHHDYLNDASELILKNPNFIYNIKNLKLEGISDLPKIDSIISLFSLNCKSISTLHFQFSDHRLNENFSSCIINSQQSLKTILFKYNSFPLYHSLLSLKNFNCSNTLKKIIFYGTDFKDINILKEVFEQLNCLESIHILYCHSLNYNFIQQIINITSKPFKLRSLYLIKSIDIKLLQLLLQKSKNYLENIGFRTFIIDNQPNTSKQLVEKILSYCKKINFFDFSYFYTPEYIFPSFDLIKNSGQNLNYLSIEFHFIPNVDIRLSSIVLKELGQILPSKLEYLKLSLSINTNDFKIFLDNFQNTFIKKLVIRNKIFLNNSQNNFVEKIKKLVIRNKTKVVDQDILYYIEKFIMKKRKVKYLAFRDDLIGLELYLLKDQVKKFESYNIKVQKYDDLNINWYKYIEETY</sequence>
<gene>
    <name evidence="1" type="ORF">GLOIN_2v1774377</name>
</gene>
<reference evidence="1 2" key="2">
    <citation type="journal article" date="2018" name="New Phytol.">
        <title>High intraspecific genome diversity in the model arbuscular mycorrhizal symbiont Rhizophagus irregularis.</title>
        <authorList>
            <person name="Chen E.C.H."/>
            <person name="Morin E."/>
            <person name="Beaudet D."/>
            <person name="Noel J."/>
            <person name="Yildirir G."/>
            <person name="Ndikumana S."/>
            <person name="Charron P."/>
            <person name="St-Onge C."/>
            <person name="Giorgi J."/>
            <person name="Kruger M."/>
            <person name="Marton T."/>
            <person name="Ropars J."/>
            <person name="Grigoriev I.V."/>
            <person name="Hainaut M."/>
            <person name="Henrissat B."/>
            <person name="Roux C."/>
            <person name="Martin F."/>
            <person name="Corradi N."/>
        </authorList>
    </citation>
    <scope>NUCLEOTIDE SEQUENCE [LARGE SCALE GENOMIC DNA]</scope>
    <source>
        <strain evidence="1 2">DAOM 197198</strain>
    </source>
</reference>
<organism evidence="1 2">
    <name type="scientific">Rhizophagus irregularis (strain DAOM 181602 / DAOM 197198 / MUCL 43194)</name>
    <name type="common">Arbuscular mycorrhizal fungus</name>
    <name type="synonym">Glomus intraradices</name>
    <dbReference type="NCBI Taxonomy" id="747089"/>
    <lineage>
        <taxon>Eukaryota</taxon>
        <taxon>Fungi</taxon>
        <taxon>Fungi incertae sedis</taxon>
        <taxon>Mucoromycota</taxon>
        <taxon>Glomeromycotina</taxon>
        <taxon>Glomeromycetes</taxon>
        <taxon>Glomerales</taxon>
        <taxon>Glomeraceae</taxon>
        <taxon>Rhizophagus</taxon>
    </lineage>
</organism>
<proteinExistence type="predicted"/>
<comment type="caution">
    <text evidence="1">The sequence shown here is derived from an EMBL/GenBank/DDBJ whole genome shotgun (WGS) entry which is preliminary data.</text>
</comment>
<dbReference type="AlphaFoldDB" id="A0A2H5U4D6"/>
<protein>
    <recommendedName>
        <fullName evidence="3">F-box domain-containing protein</fullName>
    </recommendedName>
</protein>
<reference evidence="1 2" key="1">
    <citation type="journal article" date="2013" name="Proc. Natl. Acad. Sci. U.S.A.">
        <title>Genome of an arbuscular mycorrhizal fungus provides insight into the oldest plant symbiosis.</title>
        <authorList>
            <person name="Tisserant E."/>
            <person name="Malbreil M."/>
            <person name="Kuo A."/>
            <person name="Kohler A."/>
            <person name="Symeonidi A."/>
            <person name="Balestrini R."/>
            <person name="Charron P."/>
            <person name="Duensing N."/>
            <person name="Frei Dit Frey N."/>
            <person name="Gianinazzi-Pearson V."/>
            <person name="Gilbert L.B."/>
            <person name="Handa Y."/>
            <person name="Herr J.R."/>
            <person name="Hijri M."/>
            <person name="Koul R."/>
            <person name="Kawaguchi M."/>
            <person name="Krajinski F."/>
            <person name="Lammers P.J."/>
            <person name="Masclaux F.G."/>
            <person name="Murat C."/>
            <person name="Morin E."/>
            <person name="Ndikumana S."/>
            <person name="Pagni M."/>
            <person name="Petitpierre D."/>
            <person name="Requena N."/>
            <person name="Rosikiewicz P."/>
            <person name="Riley R."/>
            <person name="Saito K."/>
            <person name="San Clemente H."/>
            <person name="Shapiro H."/>
            <person name="van Tuinen D."/>
            <person name="Becard G."/>
            <person name="Bonfante P."/>
            <person name="Paszkowski U."/>
            <person name="Shachar-Hill Y.Y."/>
            <person name="Tuskan G.A."/>
            <person name="Young P.W."/>
            <person name="Sanders I.R."/>
            <person name="Henrissat B."/>
            <person name="Rensing S.A."/>
            <person name="Grigoriev I.V."/>
            <person name="Corradi N."/>
            <person name="Roux C."/>
            <person name="Martin F."/>
        </authorList>
    </citation>
    <scope>NUCLEOTIDE SEQUENCE [LARGE SCALE GENOMIC DNA]</scope>
    <source>
        <strain evidence="1 2">DAOM 197198</strain>
    </source>
</reference>
<evidence type="ECO:0008006" key="3">
    <source>
        <dbReference type="Google" id="ProtNLM"/>
    </source>
</evidence>
<dbReference type="STRING" id="747089.A0A2H5U4D6"/>
<evidence type="ECO:0000313" key="2">
    <source>
        <dbReference type="Proteomes" id="UP000018888"/>
    </source>
</evidence>
<accession>A0A2H5U4D6</accession>
<dbReference type="EMBL" id="AUPC02000103">
    <property type="protein sequence ID" value="POG71831.1"/>
    <property type="molecule type" value="Genomic_DNA"/>
</dbReference>